<dbReference type="STRING" id="112234.SAMN05421768_106300"/>
<dbReference type="Proteomes" id="UP000279541">
    <property type="component" value="Chromosome"/>
</dbReference>
<feature type="chain" id="PRO_5044563551" evidence="1">
    <location>
        <begin position="20"/>
        <end position="145"/>
    </location>
</feature>
<evidence type="ECO:0000313" key="4">
    <source>
        <dbReference type="Proteomes" id="UP000186106"/>
    </source>
</evidence>
<feature type="signal peptide" evidence="1">
    <location>
        <begin position="1"/>
        <end position="19"/>
    </location>
</feature>
<dbReference type="EMBL" id="CP033926">
    <property type="protein sequence ID" value="AZA98289.1"/>
    <property type="molecule type" value="Genomic_DNA"/>
</dbReference>
<name>A0A1N7IRR6_9FLAO</name>
<accession>A0A1N7IRR6</accession>
<gene>
    <name evidence="2" type="ORF">EG359_01130</name>
    <name evidence="3" type="ORF">SAMN05421768_106300</name>
</gene>
<protein>
    <submittedName>
        <fullName evidence="3">Uncharacterized protein</fullName>
    </submittedName>
</protein>
<evidence type="ECO:0000256" key="1">
    <source>
        <dbReference type="SAM" id="SignalP"/>
    </source>
</evidence>
<dbReference type="AlphaFoldDB" id="A0A1N7IRR6"/>
<proteinExistence type="predicted"/>
<dbReference type="EMBL" id="FTNZ01000006">
    <property type="protein sequence ID" value="SIS39717.1"/>
    <property type="molecule type" value="Genomic_DNA"/>
</dbReference>
<organism evidence="3 4">
    <name type="scientific">Chryseobacterium joostei</name>
    <dbReference type="NCBI Taxonomy" id="112234"/>
    <lineage>
        <taxon>Bacteria</taxon>
        <taxon>Pseudomonadati</taxon>
        <taxon>Bacteroidota</taxon>
        <taxon>Flavobacteriia</taxon>
        <taxon>Flavobacteriales</taxon>
        <taxon>Weeksellaceae</taxon>
        <taxon>Chryseobacterium group</taxon>
        <taxon>Chryseobacterium</taxon>
    </lineage>
</organism>
<evidence type="ECO:0000313" key="5">
    <source>
        <dbReference type="Proteomes" id="UP000279541"/>
    </source>
</evidence>
<keyword evidence="5" id="KW-1185">Reference proteome</keyword>
<reference evidence="2 5" key="2">
    <citation type="submission" date="2018-11" db="EMBL/GenBank/DDBJ databases">
        <title>Proposal to divide the Flavobacteriaceae and reorganize its genera based on Amino Acid Identity values calculated from whole genome sequences.</title>
        <authorList>
            <person name="Nicholson A.C."/>
            <person name="Gulvik C.A."/>
            <person name="Whitney A.M."/>
            <person name="Humrighouse B.W."/>
            <person name="Bell M."/>
            <person name="Holmes B."/>
            <person name="Steigerwalt A.G."/>
            <person name="Villarma A."/>
            <person name="Sheth M."/>
            <person name="Batra D."/>
            <person name="Pryor J."/>
            <person name="Bernardet J.-F."/>
            <person name="Hugo C."/>
            <person name="Kampfer P."/>
            <person name="Newman J."/>
            <person name="McQuiston J.R."/>
        </authorList>
    </citation>
    <scope>NUCLEOTIDE SEQUENCE [LARGE SCALE GENOMIC DNA]</scope>
    <source>
        <strain evidence="2 5">DSM 16927</strain>
    </source>
</reference>
<sequence>MMKKIILCFVLLFSVNAFAQTSDSLLLKDNRMIKLSPTNLYSRDDILSKKVSEVSFNAQILGTGKPNVVMISRFNDFLKKNNLKKIRKVITSYDLKQGNKNFYIWSHKYFKNPPKNPLIKALYYEVTFKNYKDNFLVITKMEEDK</sequence>
<keyword evidence="1" id="KW-0732">Signal</keyword>
<dbReference type="Proteomes" id="UP000186106">
    <property type="component" value="Unassembled WGS sequence"/>
</dbReference>
<evidence type="ECO:0000313" key="2">
    <source>
        <dbReference type="EMBL" id="AZA98289.1"/>
    </source>
</evidence>
<evidence type="ECO:0000313" key="3">
    <source>
        <dbReference type="EMBL" id="SIS39717.1"/>
    </source>
</evidence>
<reference evidence="3 4" key="1">
    <citation type="submission" date="2017-01" db="EMBL/GenBank/DDBJ databases">
        <authorList>
            <person name="Mah S.A."/>
            <person name="Swanson W.J."/>
            <person name="Moy G.W."/>
            <person name="Vacquier V.D."/>
        </authorList>
    </citation>
    <scope>NUCLEOTIDE SEQUENCE [LARGE SCALE GENOMIC DNA]</scope>
    <source>
        <strain evidence="3 4">DSM 16927</strain>
    </source>
</reference>
<dbReference type="KEGG" id="cjt:EG359_01130"/>